<feature type="region of interest" description="Disordered" evidence="1">
    <location>
        <begin position="91"/>
        <end position="146"/>
    </location>
</feature>
<comment type="caution">
    <text evidence="2">The sequence shown here is derived from an EMBL/GenBank/DDBJ whole genome shotgun (WGS) entry which is preliminary data.</text>
</comment>
<keyword evidence="3" id="KW-1185">Reference proteome</keyword>
<gene>
    <name evidence="2" type="ORF">NDU88_000669</name>
</gene>
<sequence>MDSLTLEHSSVNAVTSPLLPLWSQAALRVHRGRSAAARLRFQGSLGRVSTGFPQPQETLFAECLASTGQPALRTQDIQAVPEYFCMNPKCPSGPGSRTRQQGQRLRQSLSSNPIVDNPEPAASSSQPLLGPGARSKRATKGSGEKMHSGVHLRVVYAWMASRSDSNQSLGFDGEAIDVVFIECLNGDSSTAGLFDVDGGYKSTLDDDSDADGEQIVALSLAVMSATILEELGALIIAEPYVKVLLDCVILRQGLRLGQKFVLQFIKSKK</sequence>
<accession>A0AAV7S6B6</accession>
<proteinExistence type="predicted"/>
<feature type="compositionally biased region" description="Low complexity" evidence="1">
    <location>
        <begin position="95"/>
        <end position="111"/>
    </location>
</feature>
<dbReference type="Proteomes" id="UP001066276">
    <property type="component" value="Chromosome 4_2"/>
</dbReference>
<evidence type="ECO:0000313" key="2">
    <source>
        <dbReference type="EMBL" id="KAJ1160167.1"/>
    </source>
</evidence>
<evidence type="ECO:0000256" key="1">
    <source>
        <dbReference type="SAM" id="MobiDB-lite"/>
    </source>
</evidence>
<dbReference type="EMBL" id="JANPWB010000008">
    <property type="protein sequence ID" value="KAJ1160167.1"/>
    <property type="molecule type" value="Genomic_DNA"/>
</dbReference>
<dbReference type="AlphaFoldDB" id="A0AAV7S6B6"/>
<name>A0AAV7S6B6_PLEWA</name>
<reference evidence="2" key="1">
    <citation type="journal article" date="2022" name="bioRxiv">
        <title>Sequencing and chromosome-scale assembly of the giantPleurodeles waltlgenome.</title>
        <authorList>
            <person name="Brown T."/>
            <person name="Elewa A."/>
            <person name="Iarovenko S."/>
            <person name="Subramanian E."/>
            <person name="Araus A.J."/>
            <person name="Petzold A."/>
            <person name="Susuki M."/>
            <person name="Suzuki K.-i.T."/>
            <person name="Hayashi T."/>
            <person name="Toyoda A."/>
            <person name="Oliveira C."/>
            <person name="Osipova E."/>
            <person name="Leigh N.D."/>
            <person name="Simon A."/>
            <person name="Yun M.H."/>
        </authorList>
    </citation>
    <scope>NUCLEOTIDE SEQUENCE</scope>
    <source>
        <strain evidence="2">20211129_DDA</strain>
        <tissue evidence="2">Liver</tissue>
    </source>
</reference>
<protein>
    <submittedName>
        <fullName evidence="2">Uncharacterized protein</fullName>
    </submittedName>
</protein>
<evidence type="ECO:0000313" key="3">
    <source>
        <dbReference type="Proteomes" id="UP001066276"/>
    </source>
</evidence>
<organism evidence="2 3">
    <name type="scientific">Pleurodeles waltl</name>
    <name type="common">Iberian ribbed newt</name>
    <dbReference type="NCBI Taxonomy" id="8319"/>
    <lineage>
        <taxon>Eukaryota</taxon>
        <taxon>Metazoa</taxon>
        <taxon>Chordata</taxon>
        <taxon>Craniata</taxon>
        <taxon>Vertebrata</taxon>
        <taxon>Euteleostomi</taxon>
        <taxon>Amphibia</taxon>
        <taxon>Batrachia</taxon>
        <taxon>Caudata</taxon>
        <taxon>Salamandroidea</taxon>
        <taxon>Salamandridae</taxon>
        <taxon>Pleurodelinae</taxon>
        <taxon>Pleurodeles</taxon>
    </lineage>
</organism>